<comment type="caution">
    <text evidence="1">The sequence shown here is derived from an EMBL/GenBank/DDBJ whole genome shotgun (WGS) entry which is preliminary data.</text>
</comment>
<keyword evidence="2" id="KW-1185">Reference proteome</keyword>
<dbReference type="Proteomes" id="UP000299102">
    <property type="component" value="Unassembled WGS sequence"/>
</dbReference>
<proteinExistence type="predicted"/>
<dbReference type="EMBL" id="BGZK01001001">
    <property type="protein sequence ID" value="GBP68111.1"/>
    <property type="molecule type" value="Genomic_DNA"/>
</dbReference>
<protein>
    <submittedName>
        <fullName evidence="1">Uncharacterized protein</fullName>
    </submittedName>
</protein>
<name>A0A4C1XVY7_EUMVA</name>
<sequence length="180" mass="20611">MNNKSEGKPEVRYSEVGSSLGFEPKQWRDCAGGGRRRPVTLFTGASAQRANVSDAPGVVDRLSSGRDLRRRLHADTDKGEGDRWLRYRRARLKLNDDYRRRRARPRRAAGGGRTRCRFHRTRWSRAHYPLSAPSDCRRRSSTVTRRRHAADSRTAAAVTPTTAHSERLEFWIIAGSRLRL</sequence>
<evidence type="ECO:0000313" key="2">
    <source>
        <dbReference type="Proteomes" id="UP000299102"/>
    </source>
</evidence>
<organism evidence="1 2">
    <name type="scientific">Eumeta variegata</name>
    <name type="common">Bagworm moth</name>
    <name type="synonym">Eumeta japonica</name>
    <dbReference type="NCBI Taxonomy" id="151549"/>
    <lineage>
        <taxon>Eukaryota</taxon>
        <taxon>Metazoa</taxon>
        <taxon>Ecdysozoa</taxon>
        <taxon>Arthropoda</taxon>
        <taxon>Hexapoda</taxon>
        <taxon>Insecta</taxon>
        <taxon>Pterygota</taxon>
        <taxon>Neoptera</taxon>
        <taxon>Endopterygota</taxon>
        <taxon>Lepidoptera</taxon>
        <taxon>Glossata</taxon>
        <taxon>Ditrysia</taxon>
        <taxon>Tineoidea</taxon>
        <taxon>Psychidae</taxon>
        <taxon>Oiketicinae</taxon>
        <taxon>Eumeta</taxon>
    </lineage>
</organism>
<evidence type="ECO:0000313" key="1">
    <source>
        <dbReference type="EMBL" id="GBP68111.1"/>
    </source>
</evidence>
<gene>
    <name evidence="1" type="ORF">EVAR_51345_1</name>
</gene>
<accession>A0A4C1XVY7</accession>
<reference evidence="1 2" key="1">
    <citation type="journal article" date="2019" name="Commun. Biol.">
        <title>The bagworm genome reveals a unique fibroin gene that provides high tensile strength.</title>
        <authorList>
            <person name="Kono N."/>
            <person name="Nakamura H."/>
            <person name="Ohtoshi R."/>
            <person name="Tomita M."/>
            <person name="Numata K."/>
            <person name="Arakawa K."/>
        </authorList>
    </citation>
    <scope>NUCLEOTIDE SEQUENCE [LARGE SCALE GENOMIC DNA]</scope>
</reference>
<dbReference type="AlphaFoldDB" id="A0A4C1XVY7"/>